<feature type="chain" id="PRO_5013043649" evidence="2">
    <location>
        <begin position="27"/>
        <end position="199"/>
    </location>
</feature>
<organism evidence="3">
    <name type="scientific">Culex tarsalis</name>
    <name type="common">Encephalitis mosquito</name>
    <dbReference type="NCBI Taxonomy" id="7177"/>
    <lineage>
        <taxon>Eukaryota</taxon>
        <taxon>Metazoa</taxon>
        <taxon>Ecdysozoa</taxon>
        <taxon>Arthropoda</taxon>
        <taxon>Hexapoda</taxon>
        <taxon>Insecta</taxon>
        <taxon>Pterygota</taxon>
        <taxon>Neoptera</taxon>
        <taxon>Endopterygota</taxon>
        <taxon>Diptera</taxon>
        <taxon>Nematocera</taxon>
        <taxon>Culicoidea</taxon>
        <taxon>Culicidae</taxon>
        <taxon>Culicinae</taxon>
        <taxon>Culicini</taxon>
        <taxon>Culex</taxon>
        <taxon>Culex</taxon>
    </lineage>
</organism>
<sequence>MISQLVMTRVRHLLLTIAALFKKLLCCFSRRRRSSAGSGPGDTLSSVNVVRDSSRYKNVVEKDWNSWDDTPATVEEHIERYREKLVAPVSPPEPPPEEQIDFFQDMAPKIVAQTKICIAATDGEDGGQSPSQFARLTASNIDIPVGDGLDDWEDEEGGRGGVGWDDADENTTKQLIRETRKELRHQRQQQARSHQHYQK</sequence>
<feature type="region of interest" description="Disordered" evidence="1">
    <location>
        <begin position="146"/>
        <end position="199"/>
    </location>
</feature>
<evidence type="ECO:0000256" key="2">
    <source>
        <dbReference type="SAM" id="SignalP"/>
    </source>
</evidence>
<protein>
    <submittedName>
        <fullName evidence="3">Putative estrogen receptor binding site associated antigen 9</fullName>
    </submittedName>
</protein>
<dbReference type="PANTHER" id="PTHR15208">
    <property type="entry name" value="RECEPTOR-BINDING CANCER ANTIGEN EXPRESSED ON SISO CELLS CANCER ASSOCIATED SURFACE ANTIGEN RCAS1 ESTROGEN RECEPTOR-BINDING FRAGMENT- ASSOCIATED GENE 9 PROTEIN"/>
    <property type="match status" value="1"/>
</dbReference>
<keyword evidence="3" id="KW-0675">Receptor</keyword>
<proteinExistence type="predicted"/>
<keyword evidence="2" id="KW-0732">Signal</keyword>
<dbReference type="EMBL" id="GFDL01009890">
    <property type="protein sequence ID" value="JAV25155.1"/>
    <property type="molecule type" value="Transcribed_RNA"/>
</dbReference>
<dbReference type="InterPro" id="IPR017025">
    <property type="entry name" value="Cancer-assoc_antigen_RCAS1"/>
</dbReference>
<dbReference type="AlphaFoldDB" id="A0A1Q3FC49"/>
<evidence type="ECO:0000256" key="1">
    <source>
        <dbReference type="SAM" id="MobiDB-lite"/>
    </source>
</evidence>
<reference evidence="3" key="1">
    <citation type="submission" date="2017-01" db="EMBL/GenBank/DDBJ databases">
        <title>A deep insight into the sialotranscriptome of adult male and female Cluex tarsalis mosquitoes.</title>
        <authorList>
            <person name="Ribeiro J.M."/>
            <person name="Moreira F."/>
            <person name="Bernard K.A."/>
            <person name="Calvo E."/>
        </authorList>
    </citation>
    <scope>NUCLEOTIDE SEQUENCE</scope>
    <source>
        <strain evidence="3">Kern County</strain>
        <tissue evidence="3">Salivary glands</tissue>
    </source>
</reference>
<accession>A0A1Q3FC49</accession>
<feature type="signal peptide" evidence="2">
    <location>
        <begin position="1"/>
        <end position="26"/>
    </location>
</feature>
<evidence type="ECO:0000313" key="3">
    <source>
        <dbReference type="EMBL" id="JAV25155.1"/>
    </source>
</evidence>
<name>A0A1Q3FC49_CULTA</name>
<dbReference type="PANTHER" id="PTHR15208:SF2">
    <property type="entry name" value="RECEPTOR-BINDING CANCER ANTIGEN EXPRESSED ON SISO CELLS"/>
    <property type="match status" value="1"/>
</dbReference>
<dbReference type="GO" id="GO:0030141">
    <property type="term" value="C:secretory granule"/>
    <property type="evidence" value="ECO:0007669"/>
    <property type="project" value="TreeGrafter"/>
</dbReference>
<feature type="compositionally biased region" description="Basic residues" evidence="1">
    <location>
        <begin position="182"/>
        <end position="199"/>
    </location>
</feature>